<name>A0A9W8BAG0_9FUNG</name>
<dbReference type="GO" id="GO:0106073">
    <property type="term" value="F:dolichyl pyrophosphate Glc2Man9GlcNAc2 alpha-1,2-glucosyltransferase activity"/>
    <property type="evidence" value="ECO:0007669"/>
    <property type="project" value="UniProtKB-UniRule"/>
</dbReference>
<comment type="caution">
    <text evidence="14">Lacks conserved residue(s) required for the propagation of feature annotation.</text>
</comment>
<sequence length="473" mass="54313">MATWTTAVAWAAFLAATSWLAVTVNQVVPQPYMDEVFHVAQAQAYCRGHYWAWDPMLTTPPGLYIWSNLVFQLMHLATGQPIKSLCTVANLRYSNAALVPLLLGIVAAILRHHQQGKQQRRLYIEALAITAFPVLYFVSVLYYTDTGSTLLVLTGYYLALKRWHRLSGLMCLLSLTFRQTNVVWTVLIAYTGALQEFAHLPIDAAARDHICTVKAGQLDTLAHGLGHIWQTAKTLCPHLGQLLPSLLPYFTVGMAFLGFLLWNKGIVLGDRSHHLAGFHIPQFYYCAMILLGFLAPVVLRLNHPVRFMTAVIKFLQNGWQVAGCLAITAGMGYSIYQFTYEHPFLLSDNRHYSFYLWKDLYRRHTSVRYLMIPGYCFAVWLLARTLASRQTLTWCLVYVGCIALTLIPSPLLEFRYFILPYYFLRLQLGRPRQHRVTYEFALFALANFITLYIFLYKPFTWAQAPHAWQRFMW</sequence>
<comment type="caution">
    <text evidence="16">The sequence shown here is derived from an EMBL/GenBank/DDBJ whole genome shotgun (WGS) entry which is preliminary data.</text>
</comment>
<evidence type="ECO:0000256" key="14">
    <source>
        <dbReference type="PIRNR" id="PIRNR028810"/>
    </source>
</evidence>
<evidence type="ECO:0000256" key="6">
    <source>
        <dbReference type="ARBA" id="ARBA00022676"/>
    </source>
</evidence>
<keyword evidence="15" id="KW-0732">Signal</keyword>
<evidence type="ECO:0000256" key="10">
    <source>
        <dbReference type="ARBA" id="ARBA00022989"/>
    </source>
</evidence>
<evidence type="ECO:0000256" key="7">
    <source>
        <dbReference type="ARBA" id="ARBA00022679"/>
    </source>
</evidence>
<dbReference type="EC" id="2.4.1.256" evidence="4 14"/>
<dbReference type="Proteomes" id="UP001151582">
    <property type="component" value="Unassembled WGS sequence"/>
</dbReference>
<protein>
    <recommendedName>
        <fullName evidence="5 14">Dol-P-Glc:Glc(2)Man(9)GlcNAc(2)-PP-Dol alpha-1,2-glucosyltransferase</fullName>
        <ecNumber evidence="4 14">2.4.1.256</ecNumber>
    </recommendedName>
</protein>
<evidence type="ECO:0000256" key="9">
    <source>
        <dbReference type="ARBA" id="ARBA00022824"/>
    </source>
</evidence>
<feature type="transmembrane region" description="Helical" evidence="14">
    <location>
        <begin position="122"/>
        <end position="143"/>
    </location>
</feature>
<feature type="transmembrane region" description="Helical" evidence="14">
    <location>
        <begin position="282"/>
        <end position="302"/>
    </location>
</feature>
<keyword evidence="9" id="KW-0256">Endoplasmic reticulum</keyword>
<gene>
    <name evidence="16" type="primary">ALG10</name>
    <name evidence="16" type="ORF">H4R34_000438</name>
</gene>
<reference evidence="16" key="1">
    <citation type="submission" date="2022-07" db="EMBL/GenBank/DDBJ databases">
        <title>Phylogenomic reconstructions and comparative analyses of Kickxellomycotina fungi.</title>
        <authorList>
            <person name="Reynolds N.K."/>
            <person name="Stajich J.E."/>
            <person name="Barry K."/>
            <person name="Grigoriev I.V."/>
            <person name="Crous P."/>
            <person name="Smith M.E."/>
        </authorList>
    </citation>
    <scope>NUCLEOTIDE SEQUENCE</scope>
    <source>
        <strain evidence="16">RSA 567</strain>
    </source>
</reference>
<evidence type="ECO:0000256" key="1">
    <source>
        <dbReference type="ARBA" id="ARBA00004477"/>
    </source>
</evidence>
<evidence type="ECO:0000256" key="4">
    <source>
        <dbReference type="ARBA" id="ARBA00011967"/>
    </source>
</evidence>
<dbReference type="PIRSF" id="PIRSF028810">
    <property type="entry name" value="Alpha1_2_glucosyltferase_Alg10"/>
    <property type="match status" value="1"/>
</dbReference>
<comment type="pathway">
    <text evidence="2">Protein modification; protein glycosylation.</text>
</comment>
<evidence type="ECO:0000313" key="16">
    <source>
        <dbReference type="EMBL" id="KAJ1984818.1"/>
    </source>
</evidence>
<keyword evidence="11 14" id="KW-0472">Membrane</keyword>
<evidence type="ECO:0000256" key="15">
    <source>
        <dbReference type="SAM" id="SignalP"/>
    </source>
</evidence>
<dbReference type="OrthoDB" id="4769at2759"/>
<comment type="catalytic activity">
    <reaction evidence="13">
        <text>an alpha-D-Glc-(1-&gt;3)-alpha-D-Glc-(1-&gt;3)-alpha-D-Man-(1-&gt;2)-alpha-D-Man-(1-&gt;2)-alpha-D-Man-(1-&gt;3)-[alpha-D-Man-(1-&gt;2)-alpha-D-Man-(1-&gt;3)-[alpha-D-Man-(1-&gt;2)-alpha-D-Man-(1-&gt;6)]-alpha-D-Man-(1-&gt;6)]-beta-D-Man-(1-&gt;4)-beta-D-GlcNAc-(1-&gt;4)-alpha-D-GlcNAc-diphospho-di-trans,poly-cis-dolichol + a di-trans,poly-cis-dolichyl beta-D-glucosyl phosphate = a alpha-D-Glc-(1-&gt;2)-alpha-D-Glc-(1-&gt;3)-alpha-D-Glc-(1-&gt;3)-alpha-D-Man-(1-&gt;2)-alpha-D-Man-(1-&gt;2)-alpha-D-Man-(1-&gt;3)-[alpha-D-Man-(1-&gt;2)-alpha-D-Man-(1-&gt;3)-[alpha-D-Man-(1-&gt;2)-alpha-D-Man-(1-&gt;6)]-alpha-D-Man-(1-&gt;6)]-beta-D-Man-(1-&gt;4)-beta-D-GlcNAc-(1-&gt;4)-alpha-D-GlcNAc-diphospho-di-trans,poly-cis-dolichol + a di-trans,poly-cis-dolichyl phosphate + H(+)</text>
        <dbReference type="Rhea" id="RHEA:29543"/>
        <dbReference type="Rhea" id="RHEA-COMP:19498"/>
        <dbReference type="Rhea" id="RHEA-COMP:19502"/>
        <dbReference type="Rhea" id="RHEA-COMP:19512"/>
        <dbReference type="Rhea" id="RHEA-COMP:19522"/>
        <dbReference type="ChEBI" id="CHEBI:15378"/>
        <dbReference type="ChEBI" id="CHEBI:57525"/>
        <dbReference type="ChEBI" id="CHEBI:57683"/>
        <dbReference type="ChEBI" id="CHEBI:132522"/>
        <dbReference type="ChEBI" id="CHEBI:132523"/>
        <dbReference type="EC" id="2.4.1.256"/>
    </reaction>
    <physiologicalReaction direction="left-to-right" evidence="13">
        <dbReference type="Rhea" id="RHEA:29544"/>
    </physiologicalReaction>
</comment>
<feature type="transmembrane region" description="Helical" evidence="14">
    <location>
        <begin position="93"/>
        <end position="110"/>
    </location>
</feature>
<comment type="subcellular location">
    <subcellularLocation>
        <location evidence="1">Endoplasmic reticulum membrane</location>
        <topology evidence="1">Multi-pass membrane protein</topology>
    </subcellularLocation>
</comment>
<accession>A0A9W8BAG0</accession>
<keyword evidence="8 14" id="KW-0812">Transmembrane</keyword>
<feature type="transmembrane region" description="Helical" evidence="14">
    <location>
        <begin position="366"/>
        <end position="383"/>
    </location>
</feature>
<comment type="function">
    <text evidence="12">Dol-P-Glc:Glc(2)Man(9)GlcNAc(2)-PP-Dol alpha-1,2-glucosyltransferase that operates in the biosynthetic pathway of dolichol-linked oligosaccharides, the glycan precursors employed in protein asparagine (N)-glycosylation. The assembly of dolichol-linked oligosaccharides begins on the cytosolic side of the endoplasmic reticulum membrane and finishes in its lumen. The sequential addition of sugars to dolichol pyrophosphate produces dolichol-linked oligosaccharides containing fourteen sugars, including two GlcNAcs, nine mannoses and three glucoses. Once assembled, the oligosaccharide is transferred from the lipid to nascent proteins by oligosaccharyltransferases. In the lumen of the endoplasmic reticulum, adds the third and last glucose residue from dolichyl phosphate glucose (Dol-P-Glc) onto the lipid-linked oligosaccharide intermediate Glc(2)Man(9)GlcNAc(2)-PP-Dol to produce Glc(3)Man(9)GlcNAc(2)-PP-Dol.</text>
</comment>
<dbReference type="InterPro" id="IPR016900">
    <property type="entry name" value="Alg10"/>
</dbReference>
<evidence type="ECO:0000256" key="8">
    <source>
        <dbReference type="ARBA" id="ARBA00022692"/>
    </source>
</evidence>
<feature type="transmembrane region" description="Helical" evidence="14">
    <location>
        <begin position="314"/>
        <end position="336"/>
    </location>
</feature>
<dbReference type="AlphaFoldDB" id="A0A9W8BAG0"/>
<dbReference type="PANTHER" id="PTHR12989:SF10">
    <property type="entry name" value="DOL-P-GLC:GLC(2)MAN(9)GLCNAC(2)-PP-DOL ALPHA-1,2-GLUCOSYLTRANSFERASE-RELATED"/>
    <property type="match status" value="1"/>
</dbReference>
<evidence type="ECO:0000256" key="13">
    <source>
        <dbReference type="ARBA" id="ARBA00048064"/>
    </source>
</evidence>
<feature type="transmembrane region" description="Helical" evidence="14">
    <location>
        <begin position="438"/>
        <end position="456"/>
    </location>
</feature>
<comment type="similarity">
    <text evidence="3 14">Belongs to the ALG10 glucosyltransferase family.</text>
</comment>
<keyword evidence="10 14" id="KW-1133">Transmembrane helix</keyword>
<evidence type="ECO:0000256" key="2">
    <source>
        <dbReference type="ARBA" id="ARBA00004922"/>
    </source>
</evidence>
<feature type="chain" id="PRO_5040871063" description="Dol-P-Glc:Glc(2)Man(9)GlcNAc(2)-PP-Dol alpha-1,2-glucosyltransferase" evidence="15">
    <location>
        <begin position="22"/>
        <end position="473"/>
    </location>
</feature>
<organism evidence="16 17">
    <name type="scientific">Dimargaris verticillata</name>
    <dbReference type="NCBI Taxonomy" id="2761393"/>
    <lineage>
        <taxon>Eukaryota</taxon>
        <taxon>Fungi</taxon>
        <taxon>Fungi incertae sedis</taxon>
        <taxon>Zoopagomycota</taxon>
        <taxon>Kickxellomycotina</taxon>
        <taxon>Dimargaritomycetes</taxon>
        <taxon>Dimargaritales</taxon>
        <taxon>Dimargaritaceae</taxon>
        <taxon>Dimargaris</taxon>
    </lineage>
</organism>
<feature type="transmembrane region" description="Helical" evidence="14">
    <location>
        <begin position="242"/>
        <end position="262"/>
    </location>
</feature>
<dbReference type="GO" id="GO:0005789">
    <property type="term" value="C:endoplasmic reticulum membrane"/>
    <property type="evidence" value="ECO:0007669"/>
    <property type="project" value="UniProtKB-SubCell"/>
</dbReference>
<evidence type="ECO:0000256" key="12">
    <source>
        <dbReference type="ARBA" id="ARBA00044727"/>
    </source>
</evidence>
<dbReference type="GO" id="GO:0006488">
    <property type="term" value="P:dolichol-linked oligosaccharide biosynthetic process"/>
    <property type="evidence" value="ECO:0007669"/>
    <property type="project" value="UniProtKB-UniRule"/>
</dbReference>
<evidence type="ECO:0000256" key="3">
    <source>
        <dbReference type="ARBA" id="ARBA00010600"/>
    </source>
</evidence>
<dbReference type="PANTHER" id="PTHR12989">
    <property type="entry name" value="ALPHA-1,2-GLUCOSYLTRANSFERASE ALG10"/>
    <property type="match status" value="1"/>
</dbReference>
<feature type="transmembrane region" description="Helical" evidence="14">
    <location>
        <begin position="395"/>
        <end position="418"/>
    </location>
</feature>
<keyword evidence="17" id="KW-1185">Reference proteome</keyword>
<dbReference type="Pfam" id="PF04922">
    <property type="entry name" value="DIE2_ALG10"/>
    <property type="match status" value="1"/>
</dbReference>
<evidence type="ECO:0000256" key="11">
    <source>
        <dbReference type="ARBA" id="ARBA00023136"/>
    </source>
</evidence>
<feature type="signal peptide" evidence="15">
    <location>
        <begin position="1"/>
        <end position="21"/>
    </location>
</feature>
<evidence type="ECO:0000256" key="5">
    <source>
        <dbReference type="ARBA" id="ARBA00018512"/>
    </source>
</evidence>
<keyword evidence="7 16" id="KW-0808">Transferase</keyword>
<keyword evidence="6 14" id="KW-0328">Glycosyltransferase</keyword>
<proteinExistence type="inferred from homology"/>
<dbReference type="EMBL" id="JANBQB010000010">
    <property type="protein sequence ID" value="KAJ1984818.1"/>
    <property type="molecule type" value="Genomic_DNA"/>
</dbReference>
<evidence type="ECO:0000313" key="17">
    <source>
        <dbReference type="Proteomes" id="UP001151582"/>
    </source>
</evidence>